<name>A0A2V3VKV7_9BACI</name>
<accession>A0A2V3VKV7</accession>
<protein>
    <recommendedName>
        <fullName evidence="3">Hydrolase</fullName>
    </recommendedName>
</protein>
<dbReference type="EMBL" id="QJJQ01000022">
    <property type="protein sequence ID" value="PXW81398.1"/>
    <property type="molecule type" value="Genomic_DNA"/>
</dbReference>
<dbReference type="RefSeq" id="WP_110397348.1">
    <property type="nucleotide sequence ID" value="NZ_JADIJL010000063.1"/>
</dbReference>
<reference evidence="1 2" key="1">
    <citation type="submission" date="2018-05" db="EMBL/GenBank/DDBJ databases">
        <title>Genomic Encyclopedia of Type Strains, Phase IV (KMG-IV): sequencing the most valuable type-strain genomes for metagenomic binning, comparative biology and taxonomic classification.</title>
        <authorList>
            <person name="Goeker M."/>
        </authorList>
    </citation>
    <scope>NUCLEOTIDE SEQUENCE [LARGE SCALE GENOMIC DNA]</scope>
    <source>
        <strain evidence="1 2">DSM 28556</strain>
    </source>
</reference>
<sequence>MEKKKYYVSLQSREISQVKHGNNADFTIHATEAEVTMLRKKLDDIHAAELDTYWRAHVPIMPYHNDPSNDRYDKSLSEAFEMIYQLGDDQAKSFIEESGFLSDRPIDPNG</sequence>
<dbReference type="OrthoDB" id="2706506at2"/>
<dbReference type="AlphaFoldDB" id="A0A2V3VKV7"/>
<evidence type="ECO:0000313" key="2">
    <source>
        <dbReference type="Proteomes" id="UP000247978"/>
    </source>
</evidence>
<gene>
    <name evidence="1" type="ORF">DFR56_1226</name>
</gene>
<comment type="caution">
    <text evidence="1">The sequence shown here is derived from an EMBL/GenBank/DDBJ whole genome shotgun (WGS) entry which is preliminary data.</text>
</comment>
<proteinExistence type="predicted"/>
<evidence type="ECO:0008006" key="3">
    <source>
        <dbReference type="Google" id="ProtNLM"/>
    </source>
</evidence>
<keyword evidence="2" id="KW-1185">Reference proteome</keyword>
<organism evidence="1 2">
    <name type="scientific">Pseudogracilibacillus auburnensis</name>
    <dbReference type="NCBI Taxonomy" id="1494959"/>
    <lineage>
        <taxon>Bacteria</taxon>
        <taxon>Bacillati</taxon>
        <taxon>Bacillota</taxon>
        <taxon>Bacilli</taxon>
        <taxon>Bacillales</taxon>
        <taxon>Bacillaceae</taxon>
        <taxon>Pseudogracilibacillus</taxon>
    </lineage>
</organism>
<evidence type="ECO:0000313" key="1">
    <source>
        <dbReference type="EMBL" id="PXW81398.1"/>
    </source>
</evidence>
<dbReference type="Proteomes" id="UP000247978">
    <property type="component" value="Unassembled WGS sequence"/>
</dbReference>